<dbReference type="GO" id="GO:0103016">
    <property type="term" value="F:tRNA-uridine 2-sulfurtransferase activity"/>
    <property type="evidence" value="ECO:0007669"/>
    <property type="project" value="UniProtKB-EC"/>
</dbReference>
<dbReference type="EMBL" id="UOEH01000355">
    <property type="protein sequence ID" value="VAW02091.1"/>
    <property type="molecule type" value="Genomic_DNA"/>
</dbReference>
<reference evidence="2" key="1">
    <citation type="submission" date="2018-06" db="EMBL/GenBank/DDBJ databases">
        <authorList>
            <person name="Zhirakovskaya E."/>
        </authorList>
    </citation>
    <scope>NUCLEOTIDE SEQUENCE</scope>
</reference>
<dbReference type="EC" id="2.8.1.13" evidence="2"/>
<gene>
    <name evidence="2" type="ORF">MNBD_ALPHA05-2531</name>
</gene>
<protein>
    <submittedName>
        <fullName evidence="2">tRNA-specific 2-thiouridylase MnmA</fullName>
        <ecNumber evidence="2">2.8.1.13</ecNumber>
    </submittedName>
</protein>
<accession>A0A3B0S7H1</accession>
<sequence length="111" mass="11635">GRREVIVGPREALMVSRIGLKEVTWLGDGAGEDAARAGQEIAVKVRSTRPPAPARLAWDNASPHGWVVDLAQPEEGVAPGQACVFYSPEPGFDRVLGGGWIASAHPADIAA</sequence>
<dbReference type="InterPro" id="IPR046885">
    <property type="entry name" value="MnmA-like_C"/>
</dbReference>
<organism evidence="2">
    <name type="scientific">hydrothermal vent metagenome</name>
    <dbReference type="NCBI Taxonomy" id="652676"/>
    <lineage>
        <taxon>unclassified sequences</taxon>
        <taxon>metagenomes</taxon>
        <taxon>ecological metagenomes</taxon>
    </lineage>
</organism>
<evidence type="ECO:0000259" key="1">
    <source>
        <dbReference type="Pfam" id="PF20258"/>
    </source>
</evidence>
<dbReference type="AlphaFoldDB" id="A0A3B0S7H1"/>
<feature type="non-terminal residue" evidence="2">
    <location>
        <position position="1"/>
    </location>
</feature>
<dbReference type="Pfam" id="PF20258">
    <property type="entry name" value="tRNA_Me_trans_C"/>
    <property type="match status" value="1"/>
</dbReference>
<evidence type="ECO:0000313" key="2">
    <source>
        <dbReference type="EMBL" id="VAW02091.1"/>
    </source>
</evidence>
<dbReference type="Gene3D" id="2.40.30.10">
    <property type="entry name" value="Translation factors"/>
    <property type="match status" value="1"/>
</dbReference>
<feature type="domain" description="tRNA-specific 2-thiouridylase MnmA-like C-terminal" evidence="1">
    <location>
        <begin position="18"/>
        <end position="101"/>
    </location>
</feature>
<keyword evidence="2" id="KW-0808">Transferase</keyword>
<proteinExistence type="predicted"/>
<name>A0A3B0S7H1_9ZZZZ</name>